<dbReference type="EMBL" id="LN907867">
    <property type="protein sequence ID" value="CUU42317.1"/>
    <property type="molecule type" value="Genomic_DNA"/>
</dbReference>
<sequence>MNQIVVRILQVASIAAITATLLGLAAGPVSQSYFGAALVVAVVLTGFGTWFLQWAKRRWRGGAG</sequence>
<dbReference type="AlphaFoldDB" id="A0A0H5BQ75"/>
<gene>
    <name evidence="2" type="ORF">BV133_2865</name>
    <name evidence="3" type="ORF">BVIRIDIS_13260</name>
</gene>
<accession>A0A0H5BQ75</accession>
<evidence type="ECO:0000313" key="3">
    <source>
        <dbReference type="EMBL" id="CUU42317.1"/>
    </source>
</evidence>
<name>A0A0H5BQ75_BLAVI</name>
<organism evidence="3 4">
    <name type="scientific">Blastochloris viridis</name>
    <name type="common">Rhodopseudomonas viridis</name>
    <dbReference type="NCBI Taxonomy" id="1079"/>
    <lineage>
        <taxon>Bacteria</taxon>
        <taxon>Pseudomonadati</taxon>
        <taxon>Pseudomonadota</taxon>
        <taxon>Alphaproteobacteria</taxon>
        <taxon>Hyphomicrobiales</taxon>
        <taxon>Blastochloridaceae</taxon>
        <taxon>Blastochloris</taxon>
    </lineage>
</organism>
<dbReference type="Proteomes" id="UP000065734">
    <property type="component" value="Chromosome I"/>
</dbReference>
<reference evidence="3" key="2">
    <citation type="submission" date="2015-11" db="EMBL/GenBank/DDBJ databases">
        <authorList>
            <person name="Zhang Y."/>
            <person name="Guo Z."/>
        </authorList>
    </citation>
    <scope>NUCLEOTIDE SEQUENCE</scope>
    <source>
        <strain evidence="3">1</strain>
    </source>
</reference>
<dbReference type="EMBL" id="AP014854">
    <property type="protein sequence ID" value="BAS00459.1"/>
    <property type="molecule type" value="Genomic_DNA"/>
</dbReference>
<reference evidence="4" key="3">
    <citation type="journal article" date="2016" name="Genome Announc.">
        <title>Revised genome sequence of the purple photosynthetic bacterium Blastochloris viridis.</title>
        <authorList>
            <person name="Liu L.N."/>
            <person name="Faulkner M."/>
            <person name="Liu X."/>
            <person name="Huang F."/>
            <person name="Darby A.C."/>
            <person name="Hall N."/>
        </authorList>
    </citation>
    <scope>NUCLEOTIDE SEQUENCE [LARGE SCALE GENOMIC DNA]</scope>
    <source>
        <strain evidence="4">ATCC 19567 / DSM 133 / F</strain>
    </source>
</reference>
<proteinExistence type="predicted"/>
<dbReference type="RefSeq" id="WP_055037394.1">
    <property type="nucleotide sequence ID" value="NZ_AP014854.2"/>
</dbReference>
<keyword evidence="1" id="KW-0812">Transmembrane</keyword>
<evidence type="ECO:0000313" key="4">
    <source>
        <dbReference type="Proteomes" id="UP000065734"/>
    </source>
</evidence>
<evidence type="ECO:0000256" key="1">
    <source>
        <dbReference type="SAM" id="Phobius"/>
    </source>
</evidence>
<evidence type="ECO:0000313" key="2">
    <source>
        <dbReference type="EMBL" id="BAS00459.1"/>
    </source>
</evidence>
<keyword evidence="1" id="KW-0472">Membrane</keyword>
<dbReference type="KEGG" id="bvr:BVIR_1881"/>
<feature type="transmembrane region" description="Helical" evidence="1">
    <location>
        <begin position="33"/>
        <end position="52"/>
    </location>
</feature>
<keyword evidence="4" id="KW-1185">Reference proteome</keyword>
<keyword evidence="1" id="KW-1133">Transmembrane helix</keyword>
<reference evidence="2" key="1">
    <citation type="journal article" date="2015" name="Genome Announc.">
        <title>Complete Genome Sequence of the Bacteriochlorophyll b-Producing Photosynthetic Bacterium Blastochloris viridis.</title>
        <authorList>
            <person name="Tsukatani Y."/>
            <person name="Hirose Y."/>
            <person name="Harada J."/>
            <person name="Misawa N."/>
            <person name="Mori K."/>
            <person name="Inoue K."/>
            <person name="Tamiaki H."/>
        </authorList>
    </citation>
    <scope>NUCLEOTIDE SEQUENCE [LARGE SCALE GENOMIC DNA]</scope>
    <source>
        <strain evidence="2">DSM 133</strain>
    </source>
</reference>
<protein>
    <submittedName>
        <fullName evidence="3">Uncharacterized protein</fullName>
    </submittedName>
</protein>
<feature type="transmembrane region" description="Helical" evidence="1">
    <location>
        <begin position="7"/>
        <end position="27"/>
    </location>
</feature>